<dbReference type="EMBL" id="MHIB01000031">
    <property type="protein sequence ID" value="OGY43670.1"/>
    <property type="molecule type" value="Genomic_DNA"/>
</dbReference>
<organism evidence="2 3">
    <name type="scientific">Candidatus Buchananbacteria bacterium RIFCSPHIGHO2_01_FULL_39_14</name>
    <dbReference type="NCBI Taxonomy" id="1797532"/>
    <lineage>
        <taxon>Bacteria</taxon>
        <taxon>Candidatus Buchananiibacteriota</taxon>
    </lineage>
</organism>
<dbReference type="SUPFAM" id="SSF46785">
    <property type="entry name" value="Winged helix' DNA-binding domain"/>
    <property type="match status" value="1"/>
</dbReference>
<dbReference type="Gene3D" id="1.10.10.10">
    <property type="entry name" value="Winged helix-like DNA-binding domain superfamily/Winged helix DNA-binding domain"/>
    <property type="match status" value="1"/>
</dbReference>
<dbReference type="InterPro" id="IPR036390">
    <property type="entry name" value="WH_DNA-bd_sf"/>
</dbReference>
<dbReference type="CDD" id="cd00090">
    <property type="entry name" value="HTH_ARSR"/>
    <property type="match status" value="1"/>
</dbReference>
<dbReference type="STRING" id="1797532.A2729_03180"/>
<dbReference type="SMART" id="SM00418">
    <property type="entry name" value="HTH_ARSR"/>
    <property type="match status" value="1"/>
</dbReference>
<evidence type="ECO:0000313" key="3">
    <source>
        <dbReference type="Proteomes" id="UP000178930"/>
    </source>
</evidence>
<evidence type="ECO:0000259" key="1">
    <source>
        <dbReference type="PROSITE" id="PS50987"/>
    </source>
</evidence>
<dbReference type="InterPro" id="IPR036388">
    <property type="entry name" value="WH-like_DNA-bd_sf"/>
</dbReference>
<evidence type="ECO:0000313" key="2">
    <source>
        <dbReference type="EMBL" id="OGY43670.1"/>
    </source>
</evidence>
<dbReference type="InterPro" id="IPR001845">
    <property type="entry name" value="HTH_ArsR_DNA-bd_dom"/>
</dbReference>
<protein>
    <recommendedName>
        <fullName evidence="1">HTH arsR-type domain-containing protein</fullName>
    </recommendedName>
</protein>
<gene>
    <name evidence="2" type="ORF">A2729_03180</name>
</gene>
<dbReference type="PROSITE" id="PS50987">
    <property type="entry name" value="HTH_ARSR_2"/>
    <property type="match status" value="1"/>
</dbReference>
<proteinExistence type="predicted"/>
<accession>A0A1G1XVQ4</accession>
<dbReference type="Proteomes" id="UP000178930">
    <property type="component" value="Unassembled WGS sequence"/>
</dbReference>
<dbReference type="AlphaFoldDB" id="A0A1G1XVQ4"/>
<sequence>MERIKTSKQLERHFKGIANHKRIDILFLVKDFNDITLEEIAEKMDCNFKTISEHTRRLVQAGLLNKKYQGRMVAHSLSPYGKKLLKLIETFQHS</sequence>
<dbReference type="GO" id="GO:0003700">
    <property type="term" value="F:DNA-binding transcription factor activity"/>
    <property type="evidence" value="ECO:0007669"/>
    <property type="project" value="InterPro"/>
</dbReference>
<comment type="caution">
    <text evidence="2">The sequence shown here is derived from an EMBL/GenBank/DDBJ whole genome shotgun (WGS) entry which is preliminary data.</text>
</comment>
<dbReference type="InterPro" id="IPR000835">
    <property type="entry name" value="HTH_MarR-typ"/>
</dbReference>
<reference evidence="2 3" key="1">
    <citation type="journal article" date="2016" name="Nat. Commun.">
        <title>Thousands of microbial genomes shed light on interconnected biogeochemical processes in an aquifer system.</title>
        <authorList>
            <person name="Anantharaman K."/>
            <person name="Brown C.T."/>
            <person name="Hug L.A."/>
            <person name="Sharon I."/>
            <person name="Castelle C.J."/>
            <person name="Probst A.J."/>
            <person name="Thomas B.C."/>
            <person name="Singh A."/>
            <person name="Wilkins M.J."/>
            <person name="Karaoz U."/>
            <person name="Brodie E.L."/>
            <person name="Williams K.H."/>
            <person name="Hubbard S.S."/>
            <person name="Banfield J.F."/>
        </authorList>
    </citation>
    <scope>NUCLEOTIDE SEQUENCE [LARGE SCALE GENOMIC DNA]</scope>
</reference>
<feature type="domain" description="HTH arsR-type" evidence="1">
    <location>
        <begin position="2"/>
        <end position="94"/>
    </location>
</feature>
<name>A0A1G1XVQ4_9BACT</name>
<dbReference type="InterPro" id="IPR011991">
    <property type="entry name" value="ArsR-like_HTH"/>
</dbReference>
<dbReference type="PRINTS" id="PR00778">
    <property type="entry name" value="HTHARSR"/>
</dbReference>
<dbReference type="Pfam" id="PF01047">
    <property type="entry name" value="MarR"/>
    <property type="match status" value="1"/>
</dbReference>